<gene>
    <name evidence="4" type="ORF">B0T10DRAFT_28681</name>
</gene>
<dbReference type="EMBL" id="JAGPYM010000001">
    <property type="protein sequence ID" value="KAH6900432.1"/>
    <property type="molecule type" value="Genomic_DNA"/>
</dbReference>
<evidence type="ECO:0000256" key="2">
    <source>
        <dbReference type="ARBA" id="ARBA00023157"/>
    </source>
</evidence>
<feature type="signal peptide" evidence="3">
    <location>
        <begin position="1"/>
        <end position="24"/>
    </location>
</feature>
<dbReference type="PANTHER" id="PTHR33630:SF9">
    <property type="entry name" value="CUTINASE 4"/>
    <property type="match status" value="1"/>
</dbReference>
<dbReference type="InterPro" id="IPR000675">
    <property type="entry name" value="Cutinase/axe"/>
</dbReference>
<evidence type="ECO:0000313" key="4">
    <source>
        <dbReference type="EMBL" id="KAH6900432.1"/>
    </source>
</evidence>
<evidence type="ECO:0000313" key="5">
    <source>
        <dbReference type="Proteomes" id="UP000777438"/>
    </source>
</evidence>
<dbReference type="SUPFAM" id="SSF53474">
    <property type="entry name" value="alpha/beta-Hydrolases"/>
    <property type="match status" value="1"/>
</dbReference>
<feature type="chain" id="PRO_5040377326" evidence="3">
    <location>
        <begin position="25"/>
        <end position="234"/>
    </location>
</feature>
<dbReference type="PANTHER" id="PTHR33630">
    <property type="entry name" value="CUTINASE RV1984C-RELATED-RELATED"/>
    <property type="match status" value="1"/>
</dbReference>
<proteinExistence type="predicted"/>
<organism evidence="4 5">
    <name type="scientific">Thelonectria olida</name>
    <dbReference type="NCBI Taxonomy" id="1576542"/>
    <lineage>
        <taxon>Eukaryota</taxon>
        <taxon>Fungi</taxon>
        <taxon>Dikarya</taxon>
        <taxon>Ascomycota</taxon>
        <taxon>Pezizomycotina</taxon>
        <taxon>Sordariomycetes</taxon>
        <taxon>Hypocreomycetidae</taxon>
        <taxon>Hypocreales</taxon>
        <taxon>Nectriaceae</taxon>
        <taxon>Thelonectria</taxon>
    </lineage>
</organism>
<evidence type="ECO:0000256" key="1">
    <source>
        <dbReference type="ARBA" id="ARBA00022801"/>
    </source>
</evidence>
<dbReference type="AlphaFoldDB" id="A0A9P8WJE9"/>
<keyword evidence="1" id="KW-0378">Hydrolase</keyword>
<name>A0A9P8WJE9_9HYPO</name>
<reference evidence="4 5" key="1">
    <citation type="journal article" date="2021" name="Nat. Commun.">
        <title>Genetic determinants of endophytism in the Arabidopsis root mycobiome.</title>
        <authorList>
            <person name="Mesny F."/>
            <person name="Miyauchi S."/>
            <person name="Thiergart T."/>
            <person name="Pickel B."/>
            <person name="Atanasova L."/>
            <person name="Karlsson M."/>
            <person name="Huettel B."/>
            <person name="Barry K.W."/>
            <person name="Haridas S."/>
            <person name="Chen C."/>
            <person name="Bauer D."/>
            <person name="Andreopoulos W."/>
            <person name="Pangilinan J."/>
            <person name="LaButti K."/>
            <person name="Riley R."/>
            <person name="Lipzen A."/>
            <person name="Clum A."/>
            <person name="Drula E."/>
            <person name="Henrissat B."/>
            <person name="Kohler A."/>
            <person name="Grigoriev I.V."/>
            <person name="Martin F.M."/>
            <person name="Hacquard S."/>
        </authorList>
    </citation>
    <scope>NUCLEOTIDE SEQUENCE [LARGE SCALE GENOMIC DNA]</scope>
    <source>
        <strain evidence="4 5">MPI-CAGE-CH-0241</strain>
    </source>
</reference>
<keyword evidence="2" id="KW-1015">Disulfide bond</keyword>
<evidence type="ECO:0000256" key="3">
    <source>
        <dbReference type="SAM" id="SignalP"/>
    </source>
</evidence>
<dbReference type="Proteomes" id="UP000777438">
    <property type="component" value="Unassembled WGS sequence"/>
</dbReference>
<comment type="caution">
    <text evidence="4">The sequence shown here is derived from an EMBL/GenBank/DDBJ whole genome shotgun (WGS) entry which is preliminary data.</text>
</comment>
<dbReference type="GO" id="GO:0052689">
    <property type="term" value="F:carboxylic ester hydrolase activity"/>
    <property type="evidence" value="ECO:0007669"/>
    <property type="project" value="UniProtKB-ARBA"/>
</dbReference>
<dbReference type="SMART" id="SM01110">
    <property type="entry name" value="Cutinase"/>
    <property type="match status" value="1"/>
</dbReference>
<dbReference type="OrthoDB" id="6020543at2759"/>
<protein>
    <submittedName>
        <fullName evidence="4">Cutinase</fullName>
    </submittedName>
</protein>
<keyword evidence="3" id="KW-0732">Signal</keyword>
<accession>A0A9P8WJE9</accession>
<keyword evidence="5" id="KW-1185">Reference proteome</keyword>
<dbReference type="Pfam" id="PF01083">
    <property type="entry name" value="Cutinase"/>
    <property type="match status" value="1"/>
</dbReference>
<dbReference type="InterPro" id="IPR029058">
    <property type="entry name" value="AB_hydrolase_fold"/>
</dbReference>
<dbReference type="Gene3D" id="3.40.50.1820">
    <property type="entry name" value="alpha/beta hydrolase"/>
    <property type="match status" value="1"/>
</dbReference>
<sequence length="234" mass="24722">MILGYPLDMMRFVTFLVALFVASAAGAATSAPKCGKGVHIIVARESEAAPGPGLIGTVAERVIKLIPGSDMESVDYPALLDPYIISETAGIANMTKLITAFANKCPKTKMVLMGYSQGAHVTSDILCGASEKGFPETKPLSRNFAKNIAAVVLMGDPSFTANQTFNVGTSHGSGIFPRLNPGGCDCFASKIMSICDAGDMFCEAGSTSLEVHLSYVAVWGKEAAEFVVQKYRQH</sequence>